<dbReference type="Gene3D" id="1.10.10.10">
    <property type="entry name" value="Winged helix-like DNA-binding domain superfamily/Winged helix DNA-binding domain"/>
    <property type="match status" value="1"/>
</dbReference>
<keyword evidence="3" id="KW-1185">Reference proteome</keyword>
<dbReference type="PANTHER" id="PTHR39515">
    <property type="entry name" value="CONSERVED PROTEIN"/>
    <property type="match status" value="1"/>
</dbReference>
<evidence type="ECO:0000313" key="2">
    <source>
        <dbReference type="EMBL" id="MFC6355734.1"/>
    </source>
</evidence>
<dbReference type="EMBL" id="JBHSTP010000001">
    <property type="protein sequence ID" value="MFC6355734.1"/>
    <property type="molecule type" value="Genomic_DNA"/>
</dbReference>
<feature type="domain" description="HTH marR-type" evidence="1">
    <location>
        <begin position="1"/>
        <end position="135"/>
    </location>
</feature>
<dbReference type="PROSITE" id="PS50995">
    <property type="entry name" value="HTH_MARR_2"/>
    <property type="match status" value="1"/>
</dbReference>
<dbReference type="Proteomes" id="UP001596306">
    <property type="component" value="Unassembled WGS sequence"/>
</dbReference>
<dbReference type="InterPro" id="IPR036388">
    <property type="entry name" value="WH-like_DNA-bd_sf"/>
</dbReference>
<reference evidence="3" key="1">
    <citation type="journal article" date="2019" name="Int. J. Syst. Evol. Microbiol.">
        <title>The Global Catalogue of Microorganisms (GCM) 10K type strain sequencing project: providing services to taxonomists for standard genome sequencing and annotation.</title>
        <authorList>
            <consortium name="The Broad Institute Genomics Platform"/>
            <consortium name="The Broad Institute Genome Sequencing Center for Infectious Disease"/>
            <person name="Wu L."/>
            <person name="Ma J."/>
        </authorList>
    </citation>
    <scope>NUCLEOTIDE SEQUENCE [LARGE SCALE GENOMIC DNA]</scope>
    <source>
        <strain evidence="3">CCUG 43304</strain>
    </source>
</reference>
<comment type="caution">
    <text evidence="2">The sequence shown here is derived from an EMBL/GenBank/DDBJ whole genome shotgun (WGS) entry which is preliminary data.</text>
</comment>
<dbReference type="InterPro" id="IPR036390">
    <property type="entry name" value="WH_DNA-bd_sf"/>
</dbReference>
<dbReference type="PRINTS" id="PR00598">
    <property type="entry name" value="HTHMARR"/>
</dbReference>
<organism evidence="2 3">
    <name type="scientific">Luethyella okanaganae</name>
    <dbReference type="NCBI Taxonomy" id="69372"/>
    <lineage>
        <taxon>Bacteria</taxon>
        <taxon>Bacillati</taxon>
        <taxon>Actinomycetota</taxon>
        <taxon>Actinomycetes</taxon>
        <taxon>Micrococcales</taxon>
        <taxon>Microbacteriaceae</taxon>
        <taxon>Luethyella</taxon>
    </lineage>
</organism>
<dbReference type="RefSeq" id="WP_386728950.1">
    <property type="nucleotide sequence ID" value="NZ_JBHSTP010000001.1"/>
</dbReference>
<protein>
    <submittedName>
        <fullName evidence="2">MarR family winged helix-turn-helix transcriptional regulator</fullName>
    </submittedName>
</protein>
<name>A0ABW1VG89_9MICO</name>
<evidence type="ECO:0000313" key="3">
    <source>
        <dbReference type="Proteomes" id="UP001596306"/>
    </source>
</evidence>
<dbReference type="InterPro" id="IPR000835">
    <property type="entry name" value="HTH_MarR-typ"/>
</dbReference>
<dbReference type="SUPFAM" id="SSF46785">
    <property type="entry name" value="Winged helix' DNA-binding domain"/>
    <property type="match status" value="1"/>
</dbReference>
<evidence type="ECO:0000259" key="1">
    <source>
        <dbReference type="PROSITE" id="PS50995"/>
    </source>
</evidence>
<sequence>MSELDVDALVGTIVDFNRFFIRLPMREKLPFTTLSVIDTLASTGRPMRLSELTKTEQVTQPRLTQLIAQLERDGLVAREPDPRDRRATLIQLTEEGHRITRSRHQDRVDRLRPLVAQLTDEQRKALAGVLPALRHLTELADEPRPGTVDK</sequence>
<accession>A0ABW1VG89</accession>
<dbReference type="PANTHER" id="PTHR39515:SF2">
    <property type="entry name" value="HTH-TYPE TRANSCRIPTIONAL REGULATOR RV0880"/>
    <property type="match status" value="1"/>
</dbReference>
<gene>
    <name evidence="2" type="ORF">ACFQB0_06395</name>
</gene>
<dbReference type="Pfam" id="PF01047">
    <property type="entry name" value="MarR"/>
    <property type="match status" value="1"/>
</dbReference>
<proteinExistence type="predicted"/>
<dbReference type="SMART" id="SM00347">
    <property type="entry name" value="HTH_MARR"/>
    <property type="match status" value="1"/>
</dbReference>
<dbReference type="InterPro" id="IPR052526">
    <property type="entry name" value="HTH-type_Bedaq_tolerance"/>
</dbReference>